<proteinExistence type="predicted"/>
<sequence length="246" mass="28011">MFLKYPYVPDRKVQAVVVDGRQMEIAYTLNSLGMKVIMTEKHKSLYEAISFHPDIILHNAGDGHIIIAPDVNKHFVDKLRDLNLDVKFGQTMLSRNYPGNIAYNVARLGDYAFHNLKYTDPILRKMLEEKGVKFIHVNQGYTKCNIAIVDEYSFITSDAGIFKTAVKKGFDCLLIEQGDIKLYGFEYGFIGGASGLIDKDVFCVAGDLRFHRNYMKIIDFLKYKNKEVLFLTSGEVKDIGSIIPLY</sequence>
<reference evidence="1 2" key="1">
    <citation type="submission" date="2016-08" db="EMBL/GenBank/DDBJ databases">
        <title>A novel genetic cassette of butanologenic Thermoanaerobacterium thermosaccharolyticum that directly convert cellulose to butanol.</title>
        <authorList>
            <person name="Li T."/>
            <person name="He J."/>
        </authorList>
    </citation>
    <scope>NUCLEOTIDE SEQUENCE [LARGE SCALE GENOMIC DNA]</scope>
    <source>
        <strain evidence="1 2">TG57</strain>
    </source>
</reference>
<dbReference type="InterPro" id="IPR049238">
    <property type="entry name" value="DUF6873"/>
</dbReference>
<dbReference type="RefSeq" id="WP_015311948.1">
    <property type="nucleotide sequence ID" value="NZ_CP016893.1"/>
</dbReference>
<dbReference type="EMBL" id="CP016893">
    <property type="protein sequence ID" value="AST56444.1"/>
    <property type="molecule type" value="Genomic_DNA"/>
</dbReference>
<evidence type="ECO:0000313" key="2">
    <source>
        <dbReference type="Proteomes" id="UP000214975"/>
    </source>
</evidence>
<dbReference type="AlphaFoldDB" id="A0A223HVY8"/>
<organism evidence="1 2">
    <name type="scientific">Thermoanaerobacterium thermosaccharolyticum</name>
    <name type="common">Clostridium thermosaccharolyticum</name>
    <dbReference type="NCBI Taxonomy" id="1517"/>
    <lineage>
        <taxon>Bacteria</taxon>
        <taxon>Bacillati</taxon>
        <taxon>Bacillota</taxon>
        <taxon>Clostridia</taxon>
        <taxon>Thermoanaerobacterales</taxon>
        <taxon>Thermoanaerobacteraceae</taxon>
        <taxon>Thermoanaerobacterium</taxon>
    </lineage>
</organism>
<dbReference type="Proteomes" id="UP000214975">
    <property type="component" value="Chromosome"/>
</dbReference>
<evidence type="ECO:0000313" key="1">
    <source>
        <dbReference type="EMBL" id="AST56444.1"/>
    </source>
</evidence>
<dbReference type="Pfam" id="PF21778">
    <property type="entry name" value="DUF6873"/>
    <property type="match status" value="1"/>
</dbReference>
<accession>A0A223HVY8</accession>
<gene>
    <name evidence="1" type="ORF">Thert_00207</name>
</gene>
<name>A0A223HVY8_THETR</name>
<protein>
    <submittedName>
        <fullName evidence="1">Uncharacterized protein</fullName>
    </submittedName>
</protein>